<reference evidence="17 18" key="1">
    <citation type="journal article" date="2019" name="Nat. Med.">
        <title>A library of human gut bacterial isolates paired with longitudinal multiomics data enables mechanistic microbiome research.</title>
        <authorList>
            <person name="Poyet M."/>
            <person name="Groussin M."/>
            <person name="Gibbons S.M."/>
            <person name="Avila-Pacheco J."/>
            <person name="Jiang X."/>
            <person name="Kearney S.M."/>
            <person name="Perrotta A.R."/>
            <person name="Berdy B."/>
            <person name="Zhao S."/>
            <person name="Lieberman T.D."/>
            <person name="Swanson P.K."/>
            <person name="Smith M."/>
            <person name="Roesemann S."/>
            <person name="Alexander J.E."/>
            <person name="Rich S.A."/>
            <person name="Livny J."/>
            <person name="Vlamakis H."/>
            <person name="Clish C."/>
            <person name="Bullock K."/>
            <person name="Deik A."/>
            <person name="Scott J."/>
            <person name="Pierce K.A."/>
            <person name="Xavier R.J."/>
            <person name="Alm E.J."/>
        </authorList>
    </citation>
    <scope>NUCLEOTIDE SEQUENCE [LARGE SCALE GENOMIC DNA]</scope>
    <source>
        <strain evidence="15 18">BIOML-A13</strain>
        <strain evidence="16 17">BIOML-A3</strain>
    </source>
</reference>
<dbReference type="EMBL" id="WNBM01000002">
    <property type="protein sequence ID" value="MTT75494.1"/>
    <property type="molecule type" value="Genomic_DNA"/>
</dbReference>
<comment type="function">
    <text evidence="14">Catalyzes the sodium-dependent uptake of extracellular L-proline.</text>
</comment>
<keyword evidence="4 14" id="KW-1003">Cell membrane</keyword>
<evidence type="ECO:0000256" key="11">
    <source>
        <dbReference type="ARBA" id="ARBA00023201"/>
    </source>
</evidence>
<dbReference type="GO" id="GO:0005886">
    <property type="term" value="C:plasma membrane"/>
    <property type="evidence" value="ECO:0007669"/>
    <property type="project" value="UniProtKB-SubCell"/>
</dbReference>
<dbReference type="GO" id="GO:0015824">
    <property type="term" value="P:proline transport"/>
    <property type="evidence" value="ECO:0007669"/>
    <property type="project" value="UniProtKB-UniRule"/>
</dbReference>
<feature type="transmembrane region" description="Helical" evidence="14">
    <location>
        <begin position="321"/>
        <end position="339"/>
    </location>
</feature>
<organism evidence="15 18">
    <name type="scientific">Phascolarctobacterium faecium</name>
    <dbReference type="NCBI Taxonomy" id="33025"/>
    <lineage>
        <taxon>Bacteria</taxon>
        <taxon>Bacillati</taxon>
        <taxon>Bacillota</taxon>
        <taxon>Negativicutes</taxon>
        <taxon>Acidaminococcales</taxon>
        <taxon>Acidaminococcaceae</taxon>
        <taxon>Phascolarctobacterium</taxon>
    </lineage>
</organism>
<keyword evidence="11 14" id="KW-0739">Sodium transport</keyword>
<evidence type="ECO:0000256" key="9">
    <source>
        <dbReference type="ARBA" id="ARBA00023065"/>
    </source>
</evidence>
<dbReference type="GO" id="GO:0031402">
    <property type="term" value="F:sodium ion binding"/>
    <property type="evidence" value="ECO:0007669"/>
    <property type="project" value="UniProtKB-UniRule"/>
</dbReference>
<dbReference type="EMBL" id="WNBW01000002">
    <property type="protein sequence ID" value="MTU03556.1"/>
    <property type="molecule type" value="Genomic_DNA"/>
</dbReference>
<feature type="transmembrane region" description="Helical" evidence="14">
    <location>
        <begin position="66"/>
        <end position="92"/>
    </location>
</feature>
<dbReference type="GO" id="GO:0005298">
    <property type="term" value="F:proline:sodium symporter activity"/>
    <property type="evidence" value="ECO:0007669"/>
    <property type="project" value="UniProtKB-UniRule"/>
</dbReference>
<evidence type="ECO:0000256" key="6">
    <source>
        <dbReference type="ARBA" id="ARBA00022847"/>
    </source>
</evidence>
<dbReference type="OrthoDB" id="9810181at2"/>
<keyword evidence="14" id="KW-0029">Amino-acid transport</keyword>
<feature type="transmembrane region" description="Helical" evidence="14">
    <location>
        <begin position="188"/>
        <end position="207"/>
    </location>
</feature>
<proteinExistence type="inferred from homology"/>
<feature type="transmembrane region" description="Helical" evidence="14">
    <location>
        <begin position="7"/>
        <end position="26"/>
    </location>
</feature>
<evidence type="ECO:0000256" key="12">
    <source>
        <dbReference type="ARBA" id="ARBA00033708"/>
    </source>
</evidence>
<evidence type="ECO:0000256" key="3">
    <source>
        <dbReference type="ARBA" id="ARBA00022448"/>
    </source>
</evidence>
<evidence type="ECO:0000256" key="13">
    <source>
        <dbReference type="RuleBase" id="RU362091"/>
    </source>
</evidence>
<evidence type="ECO:0000256" key="14">
    <source>
        <dbReference type="RuleBase" id="RU366012"/>
    </source>
</evidence>
<dbReference type="Gene3D" id="1.20.1730.10">
    <property type="entry name" value="Sodium/glucose cotransporter"/>
    <property type="match status" value="1"/>
</dbReference>
<dbReference type="CDD" id="cd11475">
    <property type="entry name" value="SLC5sbd_PutP"/>
    <property type="match status" value="1"/>
</dbReference>
<dbReference type="PANTHER" id="PTHR48086">
    <property type="entry name" value="SODIUM/PROLINE SYMPORTER-RELATED"/>
    <property type="match status" value="1"/>
</dbReference>
<dbReference type="PANTHER" id="PTHR48086:SF3">
    <property type="entry name" value="SODIUM_PROLINE SYMPORTER"/>
    <property type="match status" value="1"/>
</dbReference>
<keyword evidence="10 14" id="KW-0472">Membrane</keyword>
<protein>
    <recommendedName>
        <fullName evidence="14">Sodium/proline symporter</fullName>
    </recommendedName>
    <alternativeName>
        <fullName evidence="14">Proline permease</fullName>
    </alternativeName>
</protein>
<keyword evidence="8 14" id="KW-0915">Sodium</keyword>
<evidence type="ECO:0000256" key="10">
    <source>
        <dbReference type="ARBA" id="ARBA00023136"/>
    </source>
</evidence>
<evidence type="ECO:0000313" key="18">
    <source>
        <dbReference type="Proteomes" id="UP000484547"/>
    </source>
</evidence>
<feature type="transmembrane region" description="Helical" evidence="14">
    <location>
        <begin position="227"/>
        <end position="254"/>
    </location>
</feature>
<dbReference type="PROSITE" id="PS50283">
    <property type="entry name" value="NA_SOLUT_SYMP_3"/>
    <property type="match status" value="1"/>
</dbReference>
<dbReference type="NCBIfam" id="TIGR00813">
    <property type="entry name" value="sss"/>
    <property type="match status" value="1"/>
</dbReference>
<keyword evidence="5 14" id="KW-0812">Transmembrane</keyword>
<dbReference type="AlphaFoldDB" id="A0A7X3BV59"/>
<evidence type="ECO:0000256" key="5">
    <source>
        <dbReference type="ARBA" id="ARBA00022692"/>
    </source>
</evidence>
<feature type="transmembrane region" description="Helical" evidence="14">
    <location>
        <begin position="275"/>
        <end position="301"/>
    </location>
</feature>
<evidence type="ECO:0000256" key="8">
    <source>
        <dbReference type="ARBA" id="ARBA00023053"/>
    </source>
</evidence>
<name>A0A7X3BV59_9FIRM</name>
<feature type="transmembrane region" description="Helical" evidence="14">
    <location>
        <begin position="429"/>
        <end position="447"/>
    </location>
</feature>
<gene>
    <name evidence="15" type="primary">putP</name>
    <name evidence="15" type="ORF">GMD11_04295</name>
    <name evidence="16" type="ORF">GMD18_03940</name>
</gene>
<comment type="caution">
    <text evidence="15">The sequence shown here is derived from an EMBL/GenBank/DDBJ whole genome shotgun (WGS) entry which is preliminary data.</text>
</comment>
<accession>A0A7X3BV59</accession>
<dbReference type="InterPro" id="IPR038377">
    <property type="entry name" value="Na/Glc_symporter_sf"/>
</dbReference>
<evidence type="ECO:0000256" key="2">
    <source>
        <dbReference type="ARBA" id="ARBA00006434"/>
    </source>
</evidence>
<evidence type="ECO:0000313" key="16">
    <source>
        <dbReference type="EMBL" id="MTU03556.1"/>
    </source>
</evidence>
<evidence type="ECO:0000313" key="15">
    <source>
        <dbReference type="EMBL" id="MTT75494.1"/>
    </source>
</evidence>
<dbReference type="InterPro" id="IPR050277">
    <property type="entry name" value="Sodium:Solute_Symporter"/>
</dbReference>
<evidence type="ECO:0000256" key="1">
    <source>
        <dbReference type="ARBA" id="ARBA00004651"/>
    </source>
</evidence>
<dbReference type="InterPro" id="IPR011851">
    <property type="entry name" value="Na/Pro_symporter"/>
</dbReference>
<keyword evidence="17" id="KW-1185">Reference proteome</keyword>
<evidence type="ECO:0000256" key="4">
    <source>
        <dbReference type="ARBA" id="ARBA00022475"/>
    </source>
</evidence>
<dbReference type="Proteomes" id="UP000484547">
    <property type="component" value="Unassembled WGS sequence"/>
</dbReference>
<comment type="similarity">
    <text evidence="2 13">Belongs to the sodium:solute symporter (SSF) (TC 2.A.21) family.</text>
</comment>
<sequence>MQQDWGIIFAFGLYFLALFGIGIFHMKKEQDLAGYVLGGRKVGPWVSAMSAEASDMSGWMLMGLPGYAYVAGVSAFWIAIGLAIGTWLNWLFVAKRLRVYTKIANDSITLPDFFENRFRDKTKILRVVSAIFIFIFFLIYTASGFVAGGRLFNTVFGLPYFESLLITAGIVVFYTFTGGYVAVCRTDFFQGCLMFFAIIIVPVTGIFKAGGPVTAFEKLYNMNANYFSFFTDATGVTLSATAIISLLAWGLGYFGQPHILVRFMGISSAKEIPQATRIAMVWVIFSLFFAVTVGLVGRVLLGDTLTGVNAETVFMVLNNEFFVSFLAGIIISAILGAIMSTSSSQLLVTASAISTDFYQALLRKNAGEKELVFVSRLSVILVACCSLALASNPNNYILELVAYAWAGFGASFGPLVLFSLFWRRTTIKGAIAGVFFGGSTVLIWKEFFAYTGIYEIVPGFIISALAIYVVSLLDKKPDASIVKDFDVAEAHIQDM</sequence>
<dbReference type="NCBIfam" id="TIGR02121">
    <property type="entry name" value="Na_Pro_sym"/>
    <property type="match status" value="1"/>
</dbReference>
<dbReference type="InterPro" id="IPR001734">
    <property type="entry name" value="Na/solute_symporter"/>
</dbReference>
<feature type="transmembrane region" description="Helical" evidence="14">
    <location>
        <begin position="371"/>
        <end position="390"/>
    </location>
</feature>
<keyword evidence="7 14" id="KW-1133">Transmembrane helix</keyword>
<feature type="transmembrane region" description="Helical" evidence="14">
    <location>
        <begin position="158"/>
        <end position="176"/>
    </location>
</feature>
<dbReference type="Proteomes" id="UP000443070">
    <property type="component" value="Unassembled WGS sequence"/>
</dbReference>
<dbReference type="RefSeq" id="WP_130920430.1">
    <property type="nucleotide sequence ID" value="NZ_CAKVRS010000002.1"/>
</dbReference>
<keyword evidence="6 14" id="KW-0769">Symport</keyword>
<evidence type="ECO:0000313" key="17">
    <source>
        <dbReference type="Proteomes" id="UP000443070"/>
    </source>
</evidence>
<comment type="catalytic activity">
    <reaction evidence="12">
        <text>L-proline(in) + Na(+)(in) = L-proline(out) + Na(+)(out)</text>
        <dbReference type="Rhea" id="RHEA:28967"/>
        <dbReference type="ChEBI" id="CHEBI:29101"/>
        <dbReference type="ChEBI" id="CHEBI:60039"/>
    </reaction>
</comment>
<evidence type="ECO:0000256" key="7">
    <source>
        <dbReference type="ARBA" id="ARBA00022989"/>
    </source>
</evidence>
<comment type="subcellular location">
    <subcellularLocation>
        <location evidence="1 14">Cell membrane</location>
        <topology evidence="1 14">Multi-pass membrane protein</topology>
    </subcellularLocation>
</comment>
<feature type="transmembrane region" description="Helical" evidence="14">
    <location>
        <begin position="124"/>
        <end position="146"/>
    </location>
</feature>
<keyword evidence="9 14" id="KW-0406">Ion transport</keyword>
<keyword evidence="3 14" id="KW-0813">Transport</keyword>
<feature type="transmembrane region" description="Helical" evidence="14">
    <location>
        <begin position="453"/>
        <end position="473"/>
    </location>
</feature>
<feature type="transmembrane region" description="Helical" evidence="14">
    <location>
        <begin position="402"/>
        <end position="422"/>
    </location>
</feature>
<dbReference type="Pfam" id="PF00474">
    <property type="entry name" value="SSF"/>
    <property type="match status" value="1"/>
</dbReference>